<comment type="caution">
    <text evidence="2">The sequence shown here is derived from an EMBL/GenBank/DDBJ whole genome shotgun (WGS) entry which is preliminary data.</text>
</comment>
<dbReference type="SUPFAM" id="SSF53335">
    <property type="entry name" value="S-adenosyl-L-methionine-dependent methyltransferases"/>
    <property type="match status" value="1"/>
</dbReference>
<accession>A0AA37F9S8</accession>
<name>A0AA37F9S8_9ARCH</name>
<dbReference type="RefSeq" id="WP_188681282.1">
    <property type="nucleotide sequence ID" value="NZ_BMNY01000002.1"/>
</dbReference>
<evidence type="ECO:0000259" key="1">
    <source>
        <dbReference type="Pfam" id="PF13649"/>
    </source>
</evidence>
<protein>
    <recommendedName>
        <fullName evidence="1">Methyltransferase domain-containing protein</fullName>
    </recommendedName>
</protein>
<dbReference type="PANTHER" id="PTHR43591">
    <property type="entry name" value="METHYLTRANSFERASE"/>
    <property type="match status" value="1"/>
</dbReference>
<dbReference type="CDD" id="cd02440">
    <property type="entry name" value="AdoMet_MTases"/>
    <property type="match status" value="1"/>
</dbReference>
<dbReference type="Gene3D" id="3.40.50.150">
    <property type="entry name" value="Vaccinia Virus protein VP39"/>
    <property type="match status" value="1"/>
</dbReference>
<keyword evidence="3" id="KW-1185">Reference proteome</keyword>
<evidence type="ECO:0000313" key="3">
    <source>
        <dbReference type="Proteomes" id="UP000632195"/>
    </source>
</evidence>
<reference evidence="2" key="2">
    <citation type="submission" date="2022-09" db="EMBL/GenBank/DDBJ databases">
        <authorList>
            <person name="Sun Q."/>
            <person name="Ohkuma M."/>
        </authorList>
    </citation>
    <scope>NUCLEOTIDE SEQUENCE</scope>
    <source>
        <strain evidence="2">JCM 13583</strain>
    </source>
</reference>
<dbReference type="Proteomes" id="UP000632195">
    <property type="component" value="Unassembled WGS sequence"/>
</dbReference>
<dbReference type="InterPro" id="IPR041698">
    <property type="entry name" value="Methyltransf_25"/>
</dbReference>
<dbReference type="Pfam" id="PF13649">
    <property type="entry name" value="Methyltransf_25"/>
    <property type="match status" value="1"/>
</dbReference>
<reference evidence="2" key="1">
    <citation type="journal article" date="2014" name="Int. J. Syst. Evol. Microbiol.">
        <title>Complete genome sequence of Corynebacterium casei LMG S-19264T (=DSM 44701T), isolated from a smear-ripened cheese.</title>
        <authorList>
            <consortium name="US DOE Joint Genome Institute (JGI-PGF)"/>
            <person name="Walter F."/>
            <person name="Albersmeier A."/>
            <person name="Kalinowski J."/>
            <person name="Ruckert C."/>
        </authorList>
    </citation>
    <scope>NUCLEOTIDE SEQUENCE</scope>
    <source>
        <strain evidence="2">JCM 13583</strain>
    </source>
</reference>
<proteinExistence type="predicted"/>
<organism evidence="2 3">
    <name type="scientific">Thermogymnomonas acidicola</name>
    <dbReference type="NCBI Taxonomy" id="399579"/>
    <lineage>
        <taxon>Archaea</taxon>
        <taxon>Methanobacteriati</taxon>
        <taxon>Thermoplasmatota</taxon>
        <taxon>Thermoplasmata</taxon>
        <taxon>Thermoplasmatales</taxon>
        <taxon>Thermogymnomonas</taxon>
    </lineage>
</organism>
<dbReference type="PANTHER" id="PTHR43591:SF110">
    <property type="entry name" value="RHODANESE DOMAIN-CONTAINING PROTEIN"/>
    <property type="match status" value="1"/>
</dbReference>
<sequence>MGVPGVDFGQYHHSTREESEALRQRIALIFSRAFSYLEESRFSPSSVVDLGAGLGFLTHLVLSRFPRARATLVDTFSGHGLRGASVDRARANMEALGYAQRVDFYVADVRSLPFSDASFDMAVTSLVFHNLSDGVQRAFSEMQRVVRPLGYMLYGDIFIELERHRDYLSGCRVMQKYEERLGEEMFYTLYVIRKDPD</sequence>
<dbReference type="AlphaFoldDB" id="A0AA37F9S8"/>
<evidence type="ECO:0000313" key="2">
    <source>
        <dbReference type="EMBL" id="GGM75551.1"/>
    </source>
</evidence>
<gene>
    <name evidence="2" type="ORF">GCM10007108_11830</name>
</gene>
<dbReference type="EMBL" id="BMNY01000002">
    <property type="protein sequence ID" value="GGM75551.1"/>
    <property type="molecule type" value="Genomic_DNA"/>
</dbReference>
<dbReference type="InterPro" id="IPR029063">
    <property type="entry name" value="SAM-dependent_MTases_sf"/>
</dbReference>
<feature type="domain" description="Methyltransferase" evidence="1">
    <location>
        <begin position="47"/>
        <end position="150"/>
    </location>
</feature>